<dbReference type="KEGG" id="lmoi:VV02_24465"/>
<dbReference type="InterPro" id="IPR029063">
    <property type="entry name" value="SAM-dependent_MTases_sf"/>
</dbReference>
<dbReference type="PANTHER" id="PTHR13184:SF5">
    <property type="entry name" value="METHYLTRANSFERASE-LIKE PROTEIN 17, MITOCHONDRIAL"/>
    <property type="match status" value="1"/>
</dbReference>
<sequence length="317" mass="33977">MTLREALEREASGTSTVALAAAVERLIGRYRAVAPARDPILARPADVLAYATYRMPATYAAVQHALTQAVAAGLGSISTVADLGGGTGATAWAAAQIWPSLDRVTVLEQVPEALDLGRRLVSGADLPPITWTRWRLGEPVPEADLVTVSYVLSELTAQQQADVVARAQTSARRAVLVIEPGTPDGHRRILAARSALLDLGWTPLAPCPHALACPLAERDWCHFSARVNRSALHRKVKGGELSHEDEKFSYILAVPSAVGGEPAARVVRHPQKRKGLVELQLCRPDGSAGREIVSKRQGPAYKAARDLEWGDAWPPAD</sequence>
<organism evidence="5 6">
    <name type="scientific">Luteipulveratus mongoliensis</name>
    <dbReference type="NCBI Taxonomy" id="571913"/>
    <lineage>
        <taxon>Bacteria</taxon>
        <taxon>Bacillati</taxon>
        <taxon>Actinomycetota</taxon>
        <taxon>Actinomycetes</taxon>
        <taxon>Micrococcales</taxon>
        <taxon>Dermacoccaceae</taxon>
        <taxon>Luteipulveratus</taxon>
    </lineage>
</organism>
<dbReference type="EMBL" id="CP011112">
    <property type="protein sequence ID" value="AKU19278.1"/>
    <property type="molecule type" value="Genomic_DNA"/>
</dbReference>
<dbReference type="GO" id="GO:0003735">
    <property type="term" value="F:structural constituent of ribosome"/>
    <property type="evidence" value="ECO:0007669"/>
    <property type="project" value="TreeGrafter"/>
</dbReference>
<evidence type="ECO:0000256" key="4">
    <source>
        <dbReference type="ARBA" id="ARBA00023014"/>
    </source>
</evidence>
<dbReference type="PANTHER" id="PTHR13184">
    <property type="entry name" value="37S RIBOSOMAL PROTEIN S22"/>
    <property type="match status" value="1"/>
</dbReference>
<reference evidence="5 6" key="1">
    <citation type="submission" date="2015-03" db="EMBL/GenBank/DDBJ databases">
        <title>Luteipulveratus halotolerans sp. nov., a novel actinobacterium (Dermacoccaceae) from Sarawak, Malaysia.</title>
        <authorList>
            <person name="Juboi H."/>
            <person name="Basik A."/>
            <person name="Shamsul S.S."/>
            <person name="Arnold P."/>
            <person name="Schmitt E.K."/>
            <person name="Sanglier J.-J."/>
            <person name="Yeo T."/>
        </authorList>
    </citation>
    <scope>NUCLEOTIDE SEQUENCE [LARGE SCALE GENOMIC DNA]</scope>
    <source>
        <strain evidence="5 6">MN07-A0370</strain>
    </source>
</reference>
<keyword evidence="3" id="KW-0408">Iron</keyword>
<evidence type="ECO:0000313" key="5">
    <source>
        <dbReference type="EMBL" id="AKU19278.1"/>
    </source>
</evidence>
<dbReference type="SUPFAM" id="SSF53335">
    <property type="entry name" value="S-adenosyl-L-methionine-dependent methyltransferases"/>
    <property type="match status" value="1"/>
</dbReference>
<evidence type="ECO:0008006" key="7">
    <source>
        <dbReference type="Google" id="ProtNLM"/>
    </source>
</evidence>
<keyword evidence="1" id="KW-0479">Metal-binding</keyword>
<keyword evidence="6" id="KW-1185">Reference proteome</keyword>
<dbReference type="PATRIC" id="fig|571913.6.peg.4961"/>
<dbReference type="Proteomes" id="UP000066480">
    <property type="component" value="Chromosome"/>
</dbReference>
<dbReference type="AlphaFoldDB" id="A0A0K1JRS3"/>
<dbReference type="Pfam" id="PF09243">
    <property type="entry name" value="Rsm22"/>
    <property type="match status" value="1"/>
</dbReference>
<dbReference type="GO" id="GO:0006412">
    <property type="term" value="P:translation"/>
    <property type="evidence" value="ECO:0007669"/>
    <property type="project" value="InterPro"/>
</dbReference>
<dbReference type="GO" id="GO:0015935">
    <property type="term" value="C:small ribosomal subunit"/>
    <property type="evidence" value="ECO:0007669"/>
    <property type="project" value="TreeGrafter"/>
</dbReference>
<dbReference type="Gene3D" id="3.40.50.150">
    <property type="entry name" value="Vaccinia Virus protein VP39"/>
    <property type="match status" value="1"/>
</dbReference>
<dbReference type="InterPro" id="IPR015324">
    <property type="entry name" value="Ribosomal_Rsm22-like"/>
</dbReference>
<evidence type="ECO:0000256" key="2">
    <source>
        <dbReference type="ARBA" id="ARBA00022946"/>
    </source>
</evidence>
<proteinExistence type="predicted"/>
<dbReference type="STRING" id="571913.VV02_24465"/>
<gene>
    <name evidence="5" type="ORF">VV02_24465</name>
</gene>
<evidence type="ECO:0000256" key="1">
    <source>
        <dbReference type="ARBA" id="ARBA00022723"/>
    </source>
</evidence>
<evidence type="ECO:0000313" key="6">
    <source>
        <dbReference type="Proteomes" id="UP000066480"/>
    </source>
</evidence>
<dbReference type="GO" id="GO:0051536">
    <property type="term" value="F:iron-sulfur cluster binding"/>
    <property type="evidence" value="ECO:0007669"/>
    <property type="project" value="UniProtKB-KW"/>
</dbReference>
<dbReference type="GO" id="GO:0008168">
    <property type="term" value="F:methyltransferase activity"/>
    <property type="evidence" value="ECO:0007669"/>
    <property type="project" value="InterPro"/>
</dbReference>
<dbReference type="GO" id="GO:0046872">
    <property type="term" value="F:metal ion binding"/>
    <property type="evidence" value="ECO:0007669"/>
    <property type="project" value="UniProtKB-KW"/>
</dbReference>
<name>A0A0K1JRS3_9MICO</name>
<keyword evidence="2" id="KW-0809">Transit peptide</keyword>
<protein>
    <recommendedName>
        <fullName evidence="7">rRNA methyltransferase</fullName>
    </recommendedName>
</protein>
<keyword evidence="4" id="KW-0411">Iron-sulfur</keyword>
<accession>A0A0K1JRS3</accession>
<dbReference type="InterPro" id="IPR052571">
    <property type="entry name" value="Mt_RNA_Methyltransferase"/>
</dbReference>
<evidence type="ECO:0000256" key="3">
    <source>
        <dbReference type="ARBA" id="ARBA00023004"/>
    </source>
</evidence>